<dbReference type="InterPro" id="IPR011029">
    <property type="entry name" value="DEATH-like_dom_sf"/>
</dbReference>
<name>A0A8C5PGL9_9ANUR</name>
<dbReference type="SMART" id="SM00220">
    <property type="entry name" value="S_TKc"/>
    <property type="match status" value="1"/>
</dbReference>
<evidence type="ECO:0000256" key="6">
    <source>
        <dbReference type="ARBA" id="ARBA00022840"/>
    </source>
</evidence>
<keyword evidence="5" id="KW-0418">Kinase</keyword>
<dbReference type="GeneTree" id="ENSGT00940000158792"/>
<comment type="catalytic activity">
    <reaction evidence="8">
        <text>L-seryl-[protein] + ATP = O-phospho-L-seryl-[protein] + ADP + H(+)</text>
        <dbReference type="Rhea" id="RHEA:17989"/>
        <dbReference type="Rhea" id="RHEA-COMP:9863"/>
        <dbReference type="Rhea" id="RHEA-COMP:11604"/>
        <dbReference type="ChEBI" id="CHEBI:15378"/>
        <dbReference type="ChEBI" id="CHEBI:29999"/>
        <dbReference type="ChEBI" id="CHEBI:30616"/>
        <dbReference type="ChEBI" id="CHEBI:83421"/>
        <dbReference type="ChEBI" id="CHEBI:456216"/>
        <dbReference type="EC" id="2.7.11.1"/>
    </reaction>
</comment>
<gene>
    <name evidence="12" type="primary">IRAK4</name>
</gene>
<proteinExistence type="predicted"/>
<comment type="catalytic activity">
    <reaction evidence="7">
        <text>L-threonyl-[protein] + ATP = O-phospho-L-threonyl-[protein] + ADP + H(+)</text>
        <dbReference type="Rhea" id="RHEA:46608"/>
        <dbReference type="Rhea" id="RHEA-COMP:11060"/>
        <dbReference type="Rhea" id="RHEA-COMP:11605"/>
        <dbReference type="ChEBI" id="CHEBI:15378"/>
        <dbReference type="ChEBI" id="CHEBI:30013"/>
        <dbReference type="ChEBI" id="CHEBI:30616"/>
        <dbReference type="ChEBI" id="CHEBI:61977"/>
        <dbReference type="ChEBI" id="CHEBI:456216"/>
        <dbReference type="EC" id="2.7.11.1"/>
    </reaction>
</comment>
<dbReference type="GO" id="GO:0043123">
    <property type="term" value="P:positive regulation of canonical NF-kappaB signal transduction"/>
    <property type="evidence" value="ECO:0007669"/>
    <property type="project" value="UniProtKB-ARBA"/>
</dbReference>
<feature type="region of interest" description="Disordered" evidence="10">
    <location>
        <begin position="313"/>
        <end position="338"/>
    </location>
</feature>
<dbReference type="FunFam" id="1.10.510.10:FF:000414">
    <property type="entry name" value="Interleukin-1 receptor-associated kinase 4"/>
    <property type="match status" value="1"/>
</dbReference>
<dbReference type="CDD" id="cd08793">
    <property type="entry name" value="Death_IRAK4"/>
    <property type="match status" value="1"/>
</dbReference>
<keyword evidence="6 9" id="KW-0067">ATP-binding</keyword>
<protein>
    <recommendedName>
        <fullName evidence="1">non-specific serine/threonine protein kinase</fullName>
        <ecNumber evidence="1">2.7.11.1</ecNumber>
    </recommendedName>
</protein>
<evidence type="ECO:0000313" key="12">
    <source>
        <dbReference type="Ensembl" id="ENSLLEP00000021872.1"/>
    </source>
</evidence>
<evidence type="ECO:0000256" key="5">
    <source>
        <dbReference type="ARBA" id="ARBA00022777"/>
    </source>
</evidence>
<keyword evidence="2" id="KW-0723">Serine/threonine-protein kinase</keyword>
<evidence type="ECO:0000256" key="7">
    <source>
        <dbReference type="ARBA" id="ARBA00047899"/>
    </source>
</evidence>
<dbReference type="GO" id="GO:0004674">
    <property type="term" value="F:protein serine/threonine kinase activity"/>
    <property type="evidence" value="ECO:0007669"/>
    <property type="project" value="UniProtKB-KW"/>
</dbReference>
<feature type="binding site" evidence="9">
    <location>
        <position position="384"/>
    </location>
    <ligand>
        <name>ATP</name>
        <dbReference type="ChEBI" id="CHEBI:30616"/>
    </ligand>
</feature>
<evidence type="ECO:0000256" key="8">
    <source>
        <dbReference type="ARBA" id="ARBA00048679"/>
    </source>
</evidence>
<dbReference type="OrthoDB" id="4062651at2759"/>
<evidence type="ECO:0000259" key="11">
    <source>
        <dbReference type="PROSITE" id="PS50011"/>
    </source>
</evidence>
<dbReference type="InterPro" id="IPR051824">
    <property type="entry name" value="LRR_Rcpt-Like_S/T_Kinase"/>
</dbReference>
<accession>A0A8C5PGL9</accession>
<dbReference type="EC" id="2.7.11.1" evidence="1"/>
<dbReference type="InterPro" id="IPR011009">
    <property type="entry name" value="Kinase-like_dom_sf"/>
</dbReference>
<dbReference type="Proteomes" id="UP000694569">
    <property type="component" value="Unplaced"/>
</dbReference>
<dbReference type="Gene3D" id="1.10.510.10">
    <property type="entry name" value="Transferase(Phosphotransferase) domain 1"/>
    <property type="match status" value="1"/>
</dbReference>
<dbReference type="Gene3D" id="1.10.533.10">
    <property type="entry name" value="Death Domain, Fas"/>
    <property type="match status" value="1"/>
</dbReference>
<dbReference type="Gene3D" id="3.30.200.20">
    <property type="entry name" value="Phosphorylase Kinase, domain 1"/>
    <property type="match status" value="1"/>
</dbReference>
<evidence type="ECO:0000256" key="2">
    <source>
        <dbReference type="ARBA" id="ARBA00022527"/>
    </source>
</evidence>
<dbReference type="FunFam" id="1.10.533.10:FF:000028">
    <property type="entry name" value="Interleukin 1 receptor-associated kinase 4"/>
    <property type="match status" value="1"/>
</dbReference>
<dbReference type="CDD" id="cd14158">
    <property type="entry name" value="STKc_IRAK4"/>
    <property type="match status" value="1"/>
</dbReference>
<evidence type="ECO:0000256" key="4">
    <source>
        <dbReference type="ARBA" id="ARBA00022741"/>
    </source>
</evidence>
<dbReference type="AlphaFoldDB" id="A0A8C5PGL9"/>
<evidence type="ECO:0000256" key="9">
    <source>
        <dbReference type="PROSITE-ProRule" id="PRU10141"/>
    </source>
</evidence>
<keyword evidence="4 9" id="KW-0547">Nucleotide-binding</keyword>
<reference evidence="12" key="1">
    <citation type="submission" date="2025-08" db="UniProtKB">
        <authorList>
            <consortium name="Ensembl"/>
        </authorList>
    </citation>
    <scope>IDENTIFICATION</scope>
</reference>
<dbReference type="GO" id="GO:0005524">
    <property type="term" value="F:ATP binding"/>
    <property type="evidence" value="ECO:0007669"/>
    <property type="project" value="UniProtKB-UniRule"/>
</dbReference>
<dbReference type="InterPro" id="IPR001245">
    <property type="entry name" value="Ser-Thr/Tyr_kinase_cat_dom"/>
</dbReference>
<dbReference type="PROSITE" id="PS50011">
    <property type="entry name" value="PROTEIN_KINASE_DOM"/>
    <property type="match status" value="1"/>
</dbReference>
<feature type="compositionally biased region" description="Basic and acidic residues" evidence="10">
    <location>
        <begin position="15"/>
        <end position="33"/>
    </location>
</feature>
<dbReference type="PANTHER" id="PTHR48006:SF102">
    <property type="entry name" value="LEUCINE-RICH REPEAT-CONTAINING PROTEIN DDB_G0281931-RELATED"/>
    <property type="match status" value="1"/>
</dbReference>
<dbReference type="GO" id="GO:0031349">
    <property type="term" value="P:positive regulation of defense response"/>
    <property type="evidence" value="ECO:0007669"/>
    <property type="project" value="UniProtKB-ARBA"/>
</dbReference>
<feature type="region of interest" description="Disordered" evidence="10">
    <location>
        <begin position="1"/>
        <end position="52"/>
    </location>
</feature>
<dbReference type="SUPFAM" id="SSF56112">
    <property type="entry name" value="Protein kinase-like (PK-like)"/>
    <property type="match status" value="1"/>
</dbReference>
<feature type="region of interest" description="Disordered" evidence="10">
    <location>
        <begin position="74"/>
        <end position="109"/>
    </location>
</feature>
<dbReference type="InterPro" id="IPR017441">
    <property type="entry name" value="Protein_kinase_ATP_BS"/>
</dbReference>
<sequence length="633" mass="70169">MGRKSGKKPQSSDGPRQKDIRESLGDPRQKRQDSPQTYLSPTTCSSDEEDPYWSEASVAARGTPRKVEMEKLLADTPSAPRLTTARKHKVAPGPSGDETTGPPVAHRIPEGAGLLPLTEGAIRRLLGQTLEEMRTIWQADFASLSSKMVAIKGRLTAVETRVVEAEASQAHTWNRNWNLLKPRTEMTNPVTPSTYIRNLSLGLVRQLADFLDPQEGWKTIAVDIRKPSGEARYTQFHIRRYEGTVQKGKSPTCELLCDWGTTNCTVQDLADLLVKHQFLSAASLLLKDLKANPVHPISPVPIGCQSTKLLQKPETEKEPQPAVCASKSPEENKGNGTFPLADLRRITGNFDERPVAEGGNKLGEGGFGVVFQGKLNGRMVAVKKLTALLDASIQELEGQFEQEIKTMSKCEHENLVELLGYSSDGGHYCLVYVLMPNGSLLDRLACLDGTPHLSWHARCNIALGTAIGIKYLHDNTHVHRDIKSANILLDEGFVPKISDFGLARATDKYKRTVMTERIVGTTAYMAPEALRGEVTVKSDIFSFGVVLLEIISGLPPVDEERNPALLLDIKEEIEEEEKTLEEYIDRKMEDAEPDALEKMYNTASQCLHQMKNRRPDISTVLHDLKYITTTLCD</sequence>
<dbReference type="PANTHER" id="PTHR48006">
    <property type="entry name" value="LEUCINE-RICH REPEAT-CONTAINING PROTEIN DDB_G0281931-RELATED"/>
    <property type="match status" value="1"/>
</dbReference>
<evidence type="ECO:0000313" key="13">
    <source>
        <dbReference type="Proteomes" id="UP000694569"/>
    </source>
</evidence>
<feature type="compositionally biased region" description="Polar residues" evidence="10">
    <location>
        <begin position="34"/>
        <end position="45"/>
    </location>
</feature>
<evidence type="ECO:0000256" key="1">
    <source>
        <dbReference type="ARBA" id="ARBA00012513"/>
    </source>
</evidence>
<dbReference type="PROSITE" id="PS00107">
    <property type="entry name" value="PROTEIN_KINASE_ATP"/>
    <property type="match status" value="1"/>
</dbReference>
<dbReference type="InterPro" id="IPR037970">
    <property type="entry name" value="IRAK4_Death"/>
</dbReference>
<dbReference type="Pfam" id="PF07714">
    <property type="entry name" value="PK_Tyr_Ser-Thr"/>
    <property type="match status" value="1"/>
</dbReference>
<dbReference type="Ensembl" id="ENSLLET00000022721.1">
    <property type="protein sequence ID" value="ENSLLEP00000021872.1"/>
    <property type="gene ID" value="ENSLLEG00000013876.1"/>
</dbReference>
<dbReference type="SUPFAM" id="SSF47986">
    <property type="entry name" value="DEATH domain"/>
    <property type="match status" value="1"/>
</dbReference>
<evidence type="ECO:0000256" key="3">
    <source>
        <dbReference type="ARBA" id="ARBA00022679"/>
    </source>
</evidence>
<feature type="domain" description="Protein kinase" evidence="11">
    <location>
        <begin position="356"/>
        <end position="627"/>
    </location>
</feature>
<dbReference type="InterPro" id="IPR000719">
    <property type="entry name" value="Prot_kinase_dom"/>
</dbReference>
<organism evidence="12 13">
    <name type="scientific">Leptobrachium leishanense</name>
    <name type="common">Leishan spiny toad</name>
    <dbReference type="NCBI Taxonomy" id="445787"/>
    <lineage>
        <taxon>Eukaryota</taxon>
        <taxon>Metazoa</taxon>
        <taxon>Chordata</taxon>
        <taxon>Craniata</taxon>
        <taxon>Vertebrata</taxon>
        <taxon>Euteleostomi</taxon>
        <taxon>Amphibia</taxon>
        <taxon>Batrachia</taxon>
        <taxon>Anura</taxon>
        <taxon>Pelobatoidea</taxon>
        <taxon>Megophryidae</taxon>
        <taxon>Leptobrachium</taxon>
    </lineage>
</organism>
<evidence type="ECO:0000256" key="10">
    <source>
        <dbReference type="SAM" id="MobiDB-lite"/>
    </source>
</evidence>
<reference evidence="12" key="2">
    <citation type="submission" date="2025-09" db="UniProtKB">
        <authorList>
            <consortium name="Ensembl"/>
        </authorList>
    </citation>
    <scope>IDENTIFICATION</scope>
</reference>
<keyword evidence="13" id="KW-1185">Reference proteome</keyword>
<keyword evidence="3" id="KW-0808">Transferase</keyword>